<evidence type="ECO:0000256" key="1">
    <source>
        <dbReference type="SAM" id="Coils"/>
    </source>
</evidence>
<feature type="region of interest" description="Disordered" evidence="2">
    <location>
        <begin position="1620"/>
        <end position="1644"/>
    </location>
</feature>
<keyword evidence="1" id="KW-0175">Coiled coil</keyword>
<accession>A0A1B6CI66</accession>
<evidence type="ECO:0000256" key="2">
    <source>
        <dbReference type="SAM" id="MobiDB-lite"/>
    </source>
</evidence>
<feature type="coiled-coil region" evidence="1">
    <location>
        <begin position="189"/>
        <end position="216"/>
    </location>
</feature>
<dbReference type="GO" id="GO:0008017">
    <property type="term" value="F:microtubule binding"/>
    <property type="evidence" value="ECO:0007669"/>
    <property type="project" value="InterPro"/>
</dbReference>
<feature type="region of interest" description="Disordered" evidence="2">
    <location>
        <begin position="234"/>
        <end position="255"/>
    </location>
</feature>
<feature type="compositionally biased region" description="Basic and acidic residues" evidence="2">
    <location>
        <begin position="288"/>
        <end position="297"/>
    </location>
</feature>
<feature type="region of interest" description="Disordered" evidence="2">
    <location>
        <begin position="77"/>
        <end position="101"/>
    </location>
</feature>
<feature type="region of interest" description="Disordered" evidence="2">
    <location>
        <begin position="288"/>
        <end position="318"/>
    </location>
</feature>
<evidence type="ECO:0008006" key="4">
    <source>
        <dbReference type="Google" id="ProtNLM"/>
    </source>
</evidence>
<protein>
    <recommendedName>
        <fullName evidence="4">Centrosome-associated protein 350</fullName>
    </recommendedName>
</protein>
<reference evidence="3" key="1">
    <citation type="submission" date="2015-12" db="EMBL/GenBank/DDBJ databases">
        <title>De novo transcriptome assembly of four potential Pierce s Disease insect vectors from Arizona vineyards.</title>
        <authorList>
            <person name="Tassone E.E."/>
        </authorList>
    </citation>
    <scope>NUCLEOTIDE SEQUENCE</scope>
</reference>
<organism evidence="3">
    <name type="scientific">Clastoptera arizonana</name>
    <name type="common">Arizona spittle bug</name>
    <dbReference type="NCBI Taxonomy" id="38151"/>
    <lineage>
        <taxon>Eukaryota</taxon>
        <taxon>Metazoa</taxon>
        <taxon>Ecdysozoa</taxon>
        <taxon>Arthropoda</taxon>
        <taxon>Hexapoda</taxon>
        <taxon>Insecta</taxon>
        <taxon>Pterygota</taxon>
        <taxon>Neoptera</taxon>
        <taxon>Paraneoptera</taxon>
        <taxon>Hemiptera</taxon>
        <taxon>Auchenorrhyncha</taxon>
        <taxon>Cercopoidea</taxon>
        <taxon>Clastopteridae</taxon>
        <taxon>Clastoptera</taxon>
    </lineage>
</organism>
<feature type="compositionally biased region" description="Basic and acidic residues" evidence="2">
    <location>
        <begin position="804"/>
        <end position="814"/>
    </location>
</feature>
<dbReference type="PANTHER" id="PTHR13958:SF3">
    <property type="entry name" value="CAP-GLY DOMAIN-CONTAINING PROTEIN-RELATED"/>
    <property type="match status" value="1"/>
</dbReference>
<gene>
    <name evidence="3" type="ORF">g.12383</name>
</gene>
<feature type="coiled-coil region" evidence="1">
    <location>
        <begin position="1394"/>
        <end position="1428"/>
    </location>
</feature>
<dbReference type="GO" id="GO:0005813">
    <property type="term" value="C:centrosome"/>
    <property type="evidence" value="ECO:0007669"/>
    <property type="project" value="InterPro"/>
</dbReference>
<feature type="region of interest" description="Disordered" evidence="2">
    <location>
        <begin position="1676"/>
        <end position="1711"/>
    </location>
</feature>
<proteinExistence type="predicted"/>
<feature type="region of interest" description="Disordered" evidence="2">
    <location>
        <begin position="802"/>
        <end position="826"/>
    </location>
</feature>
<feature type="non-terminal residue" evidence="3">
    <location>
        <position position="1711"/>
    </location>
</feature>
<evidence type="ECO:0000313" key="3">
    <source>
        <dbReference type="EMBL" id="JAS13166.1"/>
    </source>
</evidence>
<dbReference type="EMBL" id="GEDC01024132">
    <property type="protein sequence ID" value="JAS13166.1"/>
    <property type="molecule type" value="Transcribed_RNA"/>
</dbReference>
<sequence length="1711" mass="194849">METETNLSAIKQFKSGGDRNVRSNKCEEDEEFISNDVRVYINNKGHKVKTIKIKDEIPHNILQNKTEIRPIKVLKQNSTDKLNKKSPKKANNAIPDENIEPTNELNRFCDDQKNITEFSNSEFEKKEEVENTDLKDEKVPEVQKISTNIKKPNKKTILNDDSQNTPSKPVKTITYNRDEMRAYIKTKRKKEALKKAEEIRLRQQALECQRLKLEQLKEVSQDILKKCVRKTKEEAKPDWWDPKQEEDTEKTNNGLKAPDSLIHVAMKRTKLNSTPAINFTTKLTKAKSKESLVEKNNTKTGPTATENKIQENSDDKNLKSFNTPEDFPNLAKQISKLSNDIKKIQLLQFQNTKYSLIENNDSNEQMKHSTKKSVSSELLPDVKCSGILSSTEKPQLLQSKSWHCIIKKDFHSQGCKLPSDFNYHSSDRNNRTDNVHVLDKDKMDHDTAIKLRPRTCFTSKKIEKPASNKESQYFYNLSQLHSKIKHEPKSVKSNGNQETSTEHIECQTFENEANLEDNVASIPEYMKAFANQPNPFRIINIVKLKLALQKRYQIEQLQELEKNKKTNVKGFEDTEASSIESLEDDFIKLHPPLTMSDLKLNLPASLKSNSTTMNPDLNFLSSDLCPRESLKPSDNSVKSLISSIVSNAPLVIPPSIQSLTLKSKNNTSRPQSPTDSKSLTVVHDLVSPSNSLINKPKPKPEYLQYLATDSELPLQNSNNVHVNSNNMNNPQTEEEGFEIGKVFTPSALHLQFQAELSKLDIFDHSIAQVMATEKLRTLMVRGTKMPHFVPKLISSKIVTSSEIGKTEEGERTKCLENSSSEKQSYSNSSILNNKYNTSNDEIKANTKSIICVNSELEDNDSKFIETKITQKLTPVEFKKQTSIDNQSCRSSIPENILFNQSNATTISEHIAISNNTPVSDYCSKSKSNTSISEHLSNTLSKSTSISNYKHSNIKDSLDETEKSKPPGHEISLVSTISTLEDNSLACLNSFNGAVALPEVHSESLGTKTKKFLCPENINYFQSQHLSHTSNEFTLQIFEQLIKDEDMRSEHQNTVLKLRLKALVDRAKAEIAMIQVQKQKLRDKGHTDLVKNLKKKQRGILLKMKQDQDEIHRILKRELIASEERKAALIQQMHIIKMHISTKNIYHNFKSGDNMSKKKGTVMSTSVTSLNDSSSVTDISTKFKNALEEQKLILNERERKIVVRRKMAEELIARQKRLEENEQIVKELEKNIISARPQVKNGAVEQSSELLTEKSKMPSKVLNSEQNNGETLKSINTVSEEITKMSNNISNESMESVHTQTTSSKTIQYTDDFEIPSGTQELHTQVSNISKSGQVSKYEVKSTPDKKYSIIAIKTPLSPRLSIRAHQRYSSGSDDSILLSQTETMSEQSDMEVRISVLKDQLRQRKLEAEKLRREQSRVQKERLKVKEQSLLKQIQAYDSYISSARKELDQEVEFFQTPIVRPQIKKPKVAERMTFRSSEVRPIQELKLKTVISDEESPSMKSLSEGSSLETTIQSPGQASLPNISDEKNCAYLSEDIDEVLSQISTKSQENKTKNICVNESQEDWLNVETVFDSVKEKVNEKFNPTSFENITYENFQSQQHNFEVQRHSEKSKSDAITKLISSKDQRNSEKSSIEEDFNNDSMNQMNFENESYKTDSVPETVTKSISENMSENHFEVATDSSINKNSIDHEKSLSSENVENKSFIEHEKSL</sequence>
<feature type="region of interest" description="Disordered" evidence="2">
    <location>
        <begin position="1495"/>
        <end position="1521"/>
    </location>
</feature>
<name>A0A1B6CI66_9HEMI</name>
<feature type="compositionally biased region" description="Basic and acidic residues" evidence="2">
    <location>
        <begin position="1620"/>
        <end position="1634"/>
    </location>
</feature>
<feature type="compositionally biased region" description="Basic and acidic residues" evidence="2">
    <location>
        <begin position="308"/>
        <end position="318"/>
    </location>
</feature>
<dbReference type="InterPro" id="IPR028750">
    <property type="entry name" value="CEP350/CC187"/>
</dbReference>
<feature type="compositionally biased region" description="Basic and acidic residues" evidence="2">
    <location>
        <begin position="234"/>
        <end position="245"/>
    </location>
</feature>
<feature type="compositionally biased region" description="Polar residues" evidence="2">
    <location>
        <begin position="1499"/>
        <end position="1521"/>
    </location>
</feature>
<feature type="compositionally biased region" description="Polar residues" evidence="2">
    <location>
        <begin position="298"/>
        <end position="307"/>
    </location>
</feature>
<dbReference type="GO" id="GO:0034453">
    <property type="term" value="P:microtubule anchoring"/>
    <property type="evidence" value="ECO:0007669"/>
    <property type="project" value="InterPro"/>
</dbReference>
<feature type="compositionally biased region" description="Basic and acidic residues" evidence="2">
    <location>
        <begin position="1687"/>
        <end position="1711"/>
    </location>
</feature>
<dbReference type="PANTHER" id="PTHR13958">
    <property type="entry name" value="CENTROSOME-ASSOCIATED PROTEIN 350"/>
    <property type="match status" value="1"/>
</dbReference>